<organism evidence="1 2">
    <name type="scientific">Lasallia pustulata</name>
    <dbReference type="NCBI Taxonomy" id="136370"/>
    <lineage>
        <taxon>Eukaryota</taxon>
        <taxon>Fungi</taxon>
        <taxon>Dikarya</taxon>
        <taxon>Ascomycota</taxon>
        <taxon>Pezizomycotina</taxon>
        <taxon>Lecanoromycetes</taxon>
        <taxon>OSLEUM clade</taxon>
        <taxon>Umbilicariomycetidae</taxon>
        <taxon>Umbilicariales</taxon>
        <taxon>Umbilicariaceae</taxon>
        <taxon>Lasallia</taxon>
    </lineage>
</organism>
<accession>A0A5M8PX83</accession>
<sequence>MKMMTMKNRMDAVHVDLSGIAREGTDDVPPVGVFLMLGKIASYEMRKMPKSMVARVIDFIDTHRLSRYFPDDQKWVFRSLTTRKFVRSEALASNSSQKGPHIKDL</sequence>
<comment type="caution">
    <text evidence="1">The sequence shown here is derived from an EMBL/GenBank/DDBJ whole genome shotgun (WGS) entry which is preliminary data.</text>
</comment>
<gene>
    <name evidence="1" type="ORF">FRX48_02638</name>
</gene>
<protein>
    <submittedName>
        <fullName evidence="1">Uncharacterized protein</fullName>
    </submittedName>
</protein>
<evidence type="ECO:0000313" key="1">
    <source>
        <dbReference type="EMBL" id="KAA6414275.1"/>
    </source>
</evidence>
<proteinExistence type="predicted"/>
<evidence type="ECO:0000313" key="2">
    <source>
        <dbReference type="Proteomes" id="UP000324767"/>
    </source>
</evidence>
<dbReference type="AlphaFoldDB" id="A0A5M8PX83"/>
<reference evidence="1 2" key="1">
    <citation type="submission" date="2019-09" db="EMBL/GenBank/DDBJ databases">
        <title>The hologenome of the rock-dwelling lichen Lasallia pustulata.</title>
        <authorList>
            <person name="Greshake Tzovaras B."/>
            <person name="Segers F."/>
            <person name="Bicker A."/>
            <person name="Dal Grande F."/>
            <person name="Otte J."/>
            <person name="Hankeln T."/>
            <person name="Schmitt I."/>
            <person name="Ebersberger I."/>
        </authorList>
    </citation>
    <scope>NUCLEOTIDE SEQUENCE [LARGE SCALE GENOMIC DNA]</scope>
    <source>
        <strain evidence="1">A1-1</strain>
    </source>
</reference>
<dbReference type="OrthoDB" id="2588098at2759"/>
<dbReference type="Proteomes" id="UP000324767">
    <property type="component" value="Unassembled WGS sequence"/>
</dbReference>
<dbReference type="EMBL" id="VXIT01000003">
    <property type="protein sequence ID" value="KAA6414275.1"/>
    <property type="molecule type" value="Genomic_DNA"/>
</dbReference>
<name>A0A5M8PX83_9LECA</name>